<evidence type="ECO:0000313" key="2">
    <source>
        <dbReference type="EMBL" id="PIY69018.1"/>
    </source>
</evidence>
<dbReference type="Gene3D" id="1.20.120.1870">
    <property type="entry name" value="Fic/DOC protein, Fido domain"/>
    <property type="match status" value="1"/>
</dbReference>
<evidence type="ECO:0000259" key="1">
    <source>
        <dbReference type="PROSITE" id="PS51459"/>
    </source>
</evidence>
<dbReference type="PANTHER" id="PTHR39426">
    <property type="entry name" value="HOMOLOGY TO DEATH-ON-CURING PROTEIN OF PHAGE P1"/>
    <property type="match status" value="1"/>
</dbReference>
<organism evidence="2 3">
    <name type="scientific">Candidatus Roizmanbacteria bacterium CG_4_10_14_0_8_um_filter_39_9</name>
    <dbReference type="NCBI Taxonomy" id="1974829"/>
    <lineage>
        <taxon>Bacteria</taxon>
        <taxon>Candidatus Roizmaniibacteriota</taxon>
    </lineage>
</organism>
<dbReference type="NCBIfam" id="TIGR01550">
    <property type="entry name" value="DOC_P1"/>
    <property type="match status" value="1"/>
</dbReference>
<dbReference type="Proteomes" id="UP000230108">
    <property type="component" value="Unassembled WGS sequence"/>
</dbReference>
<comment type="caution">
    <text evidence="2">The sequence shown here is derived from an EMBL/GenBank/DDBJ whole genome shotgun (WGS) entry which is preliminary data.</text>
</comment>
<accession>A0A2M7QDV5</accession>
<gene>
    <name evidence="2" type="ORF">COY90_02830</name>
</gene>
<dbReference type="GO" id="GO:0016301">
    <property type="term" value="F:kinase activity"/>
    <property type="evidence" value="ECO:0007669"/>
    <property type="project" value="InterPro"/>
</dbReference>
<evidence type="ECO:0000313" key="3">
    <source>
        <dbReference type="Proteomes" id="UP000230108"/>
    </source>
</evidence>
<feature type="domain" description="Fido" evidence="1">
    <location>
        <begin position="43"/>
        <end position="161"/>
    </location>
</feature>
<dbReference type="SUPFAM" id="SSF140931">
    <property type="entry name" value="Fic-like"/>
    <property type="match status" value="1"/>
</dbReference>
<dbReference type="Pfam" id="PF02661">
    <property type="entry name" value="Fic"/>
    <property type="match status" value="1"/>
</dbReference>
<dbReference type="InterPro" id="IPR036597">
    <property type="entry name" value="Fido-like_dom_sf"/>
</dbReference>
<dbReference type="InterPro" id="IPR006440">
    <property type="entry name" value="Doc"/>
</dbReference>
<protein>
    <submittedName>
        <fullName evidence="2">Type II toxin-antitoxin system death-on-curing family toxin</fullName>
    </submittedName>
</protein>
<sequence length="167" mass="18849">MVKRTHHQSPPTSSGLSRILIKNTAPFLKNWPKNNVEDEIVYLTLEQVILIHEDQIERYGGSHGLRDVALLESAIFRPQTTFGGVNLYKSIFDKTGAMVQSILLNHPFVDGNKRTAIASALVFLALNDYSFNVLQKELSIASLNMVNKKWSVNKISRWLKQKAKKTG</sequence>
<dbReference type="EMBL" id="PFLF01000057">
    <property type="protein sequence ID" value="PIY69018.1"/>
    <property type="molecule type" value="Genomic_DNA"/>
</dbReference>
<dbReference type="InterPro" id="IPR053737">
    <property type="entry name" value="Type_II_TA_Toxin"/>
</dbReference>
<reference evidence="3" key="1">
    <citation type="submission" date="2017-09" db="EMBL/GenBank/DDBJ databases">
        <title>Depth-based differentiation of microbial function through sediment-hosted aquifers and enrichment of novel symbionts in the deep terrestrial subsurface.</title>
        <authorList>
            <person name="Probst A.J."/>
            <person name="Ladd B."/>
            <person name="Jarett J.K."/>
            <person name="Geller-Mcgrath D.E."/>
            <person name="Sieber C.M.K."/>
            <person name="Emerson J.B."/>
            <person name="Anantharaman K."/>
            <person name="Thomas B.C."/>
            <person name="Malmstrom R."/>
            <person name="Stieglmeier M."/>
            <person name="Klingl A."/>
            <person name="Woyke T."/>
            <person name="Ryan C.M."/>
            <person name="Banfield J.F."/>
        </authorList>
    </citation>
    <scope>NUCLEOTIDE SEQUENCE [LARGE SCALE GENOMIC DNA]</scope>
</reference>
<dbReference type="PANTHER" id="PTHR39426:SF1">
    <property type="entry name" value="HOMOLOGY TO DEATH-ON-CURING PROTEIN OF PHAGE P1"/>
    <property type="match status" value="1"/>
</dbReference>
<proteinExistence type="predicted"/>
<name>A0A2M7QDV5_9BACT</name>
<dbReference type="PROSITE" id="PS51459">
    <property type="entry name" value="FIDO"/>
    <property type="match status" value="1"/>
</dbReference>
<dbReference type="AlphaFoldDB" id="A0A2M7QDV5"/>
<dbReference type="InterPro" id="IPR003812">
    <property type="entry name" value="Fido"/>
</dbReference>